<gene>
    <name evidence="4" type="ORF">SAMN02745941_00922</name>
</gene>
<evidence type="ECO:0000259" key="3">
    <source>
        <dbReference type="PROSITE" id="PS50977"/>
    </source>
</evidence>
<dbReference type="RefSeq" id="WP_073017185.1">
    <property type="nucleotide sequence ID" value="NZ_FQXU01000004.1"/>
</dbReference>
<dbReference type="InterPro" id="IPR001647">
    <property type="entry name" value="HTH_TetR"/>
</dbReference>
<evidence type="ECO:0000256" key="1">
    <source>
        <dbReference type="ARBA" id="ARBA00023125"/>
    </source>
</evidence>
<dbReference type="AlphaFoldDB" id="A0A1M5W4D9"/>
<keyword evidence="1 2" id="KW-0238">DNA-binding</keyword>
<sequence>MKKETTNITALKSKAWITESLLALMKEKNFDKITITEIINKADLTRQTFYRNFESKENVLYEYVSKLYKDCFDEIDKMAEKNIRNIFITYFDYWHKTKDFLLLVTKCKLNYNIMDFYYPFMSDYFDKSIMNLHGKSDAEVEYVKYFLFGGLVQVKTHWMENGFKETPEELADLVIGSINPSIYEIIKTAAP</sequence>
<dbReference type="PANTHER" id="PTHR43479:SF11">
    <property type="entry name" value="ACREF_ENVCD OPERON REPRESSOR-RELATED"/>
    <property type="match status" value="1"/>
</dbReference>
<feature type="domain" description="HTH tetR-type" evidence="3">
    <location>
        <begin position="11"/>
        <end position="71"/>
    </location>
</feature>
<evidence type="ECO:0000313" key="5">
    <source>
        <dbReference type="Proteomes" id="UP000184241"/>
    </source>
</evidence>
<dbReference type="InterPro" id="IPR009057">
    <property type="entry name" value="Homeodomain-like_sf"/>
</dbReference>
<evidence type="ECO:0000313" key="4">
    <source>
        <dbReference type="EMBL" id="SHH82311.1"/>
    </source>
</evidence>
<dbReference type="GO" id="GO:0003677">
    <property type="term" value="F:DNA binding"/>
    <property type="evidence" value="ECO:0007669"/>
    <property type="project" value="UniProtKB-UniRule"/>
</dbReference>
<dbReference type="EMBL" id="FQXU01000004">
    <property type="protein sequence ID" value="SHH82311.1"/>
    <property type="molecule type" value="Genomic_DNA"/>
</dbReference>
<dbReference type="Pfam" id="PF00440">
    <property type="entry name" value="TetR_N"/>
    <property type="match status" value="1"/>
</dbReference>
<dbReference type="Pfam" id="PF14278">
    <property type="entry name" value="TetR_C_8"/>
    <property type="match status" value="1"/>
</dbReference>
<protein>
    <submittedName>
        <fullName evidence="4">Transcriptional regulator, TetR family</fullName>
    </submittedName>
</protein>
<organism evidence="4 5">
    <name type="scientific">Clostridium intestinale DSM 6191</name>
    <dbReference type="NCBI Taxonomy" id="1121320"/>
    <lineage>
        <taxon>Bacteria</taxon>
        <taxon>Bacillati</taxon>
        <taxon>Bacillota</taxon>
        <taxon>Clostridia</taxon>
        <taxon>Eubacteriales</taxon>
        <taxon>Clostridiaceae</taxon>
        <taxon>Clostridium</taxon>
    </lineage>
</organism>
<dbReference type="InterPro" id="IPR039532">
    <property type="entry name" value="TetR_C_Firmicutes"/>
</dbReference>
<feature type="DNA-binding region" description="H-T-H motif" evidence="2">
    <location>
        <begin position="34"/>
        <end position="53"/>
    </location>
</feature>
<proteinExistence type="predicted"/>
<dbReference type="Proteomes" id="UP000184241">
    <property type="component" value="Unassembled WGS sequence"/>
</dbReference>
<evidence type="ECO:0000256" key="2">
    <source>
        <dbReference type="PROSITE-ProRule" id="PRU00335"/>
    </source>
</evidence>
<dbReference type="InterPro" id="IPR050624">
    <property type="entry name" value="HTH-type_Tx_Regulator"/>
</dbReference>
<dbReference type="PROSITE" id="PS50977">
    <property type="entry name" value="HTH_TETR_2"/>
    <property type="match status" value="1"/>
</dbReference>
<reference evidence="4 5" key="1">
    <citation type="submission" date="2016-11" db="EMBL/GenBank/DDBJ databases">
        <authorList>
            <person name="Jaros S."/>
            <person name="Januszkiewicz K."/>
            <person name="Wedrychowicz H."/>
        </authorList>
    </citation>
    <scope>NUCLEOTIDE SEQUENCE [LARGE SCALE GENOMIC DNA]</scope>
    <source>
        <strain evidence="4 5">DSM 6191</strain>
    </source>
</reference>
<dbReference type="SUPFAM" id="SSF46689">
    <property type="entry name" value="Homeodomain-like"/>
    <property type="match status" value="1"/>
</dbReference>
<accession>A0A1M5W4D9</accession>
<dbReference type="Gene3D" id="1.10.357.10">
    <property type="entry name" value="Tetracycline Repressor, domain 2"/>
    <property type="match status" value="1"/>
</dbReference>
<name>A0A1M5W4D9_9CLOT</name>
<dbReference type="PANTHER" id="PTHR43479">
    <property type="entry name" value="ACREF/ENVCD OPERON REPRESSOR-RELATED"/>
    <property type="match status" value="1"/>
</dbReference>